<evidence type="ECO:0000313" key="1">
    <source>
        <dbReference type="EMBL" id="GME77657.1"/>
    </source>
</evidence>
<dbReference type="Proteomes" id="UP001165064">
    <property type="component" value="Unassembled WGS sequence"/>
</dbReference>
<proteinExistence type="predicted"/>
<accession>A0ACB5T056</accession>
<organism evidence="1 2">
    <name type="scientific">Ambrosiozyma monospora</name>
    <name type="common">Yeast</name>
    <name type="synonym">Endomycopsis monosporus</name>
    <dbReference type="NCBI Taxonomy" id="43982"/>
    <lineage>
        <taxon>Eukaryota</taxon>
        <taxon>Fungi</taxon>
        <taxon>Dikarya</taxon>
        <taxon>Ascomycota</taxon>
        <taxon>Saccharomycotina</taxon>
        <taxon>Pichiomycetes</taxon>
        <taxon>Pichiales</taxon>
        <taxon>Pichiaceae</taxon>
        <taxon>Ambrosiozyma</taxon>
    </lineage>
</organism>
<sequence>MAFKYAQPVEDPEEPLIDLNDDANDDSPLEPPKSVELSSPNSTQNSSVTTSSSSAEKDKHNAALDPSHPTYITPSTFRMIILADETYECFFHTQFWKSFQVDQKIDQDLGVVKNIRGMFNNFLADGRRVAIEVRKRMDDATKNIPDNANNIINNAMNGVGANNDKDGRSRAQTLSSNNDDDDDFGNFVTPANANDVLGDVPVGADFTSVLHDKKEIEKENELARQLKDTRLG</sequence>
<protein>
    <submittedName>
        <fullName evidence="1">Unnamed protein product</fullName>
    </submittedName>
</protein>
<comment type="caution">
    <text evidence="1">The sequence shown here is derived from an EMBL/GenBank/DDBJ whole genome shotgun (WGS) entry which is preliminary data.</text>
</comment>
<keyword evidence="2" id="KW-1185">Reference proteome</keyword>
<dbReference type="EMBL" id="BSXS01001926">
    <property type="protein sequence ID" value="GME77657.1"/>
    <property type="molecule type" value="Genomic_DNA"/>
</dbReference>
<gene>
    <name evidence="1" type="ORF">Amon02_000311500</name>
</gene>
<name>A0ACB5T056_AMBMO</name>
<reference evidence="1" key="1">
    <citation type="submission" date="2023-04" db="EMBL/GenBank/DDBJ databases">
        <title>Ambrosiozyma monospora NBRC 10751.</title>
        <authorList>
            <person name="Ichikawa N."/>
            <person name="Sato H."/>
            <person name="Tonouchi N."/>
        </authorList>
    </citation>
    <scope>NUCLEOTIDE SEQUENCE</scope>
    <source>
        <strain evidence="1">NBRC 10751</strain>
    </source>
</reference>
<evidence type="ECO:0000313" key="2">
    <source>
        <dbReference type="Proteomes" id="UP001165064"/>
    </source>
</evidence>